<gene>
    <name evidence="3" type="ORF">DP939_26815</name>
</gene>
<feature type="transmembrane region" description="Helical" evidence="2">
    <location>
        <begin position="420"/>
        <end position="440"/>
    </location>
</feature>
<feature type="transmembrane region" description="Helical" evidence="2">
    <location>
        <begin position="30"/>
        <end position="50"/>
    </location>
</feature>
<accession>A0A366LU49</accession>
<feature type="region of interest" description="Disordered" evidence="1">
    <location>
        <begin position="751"/>
        <end position="770"/>
    </location>
</feature>
<feature type="transmembrane region" description="Helical" evidence="2">
    <location>
        <begin position="155"/>
        <end position="177"/>
    </location>
</feature>
<sequence>MLAVGSAAPALALAGWLTAALPLLLAGRFTPVFALLTGVPLAVLACWAGVRRASAPIEARPWHVVAVFAVAIGSGVFNALLHAEQLIVRRDPATYALSAAWVAEHGSLPIPYQDAAFGGTDPALIFESVGFFDHQGAVVPQFVAGPSLIYAIGHWAGGVTGLLLTPAVLGSLAVLTVAGAAARLIGGRWAPLAALAFAVSLPILYTSRTTFSEIPSLIMIFGGVILFLDATSGGSGSGRRVVAGLAGAVFGLATLVRIDGLRDILPVLAFAGLLVARSRARREGPGGLGVWLLGGLVLGAGAGFTAAWRLSWPYLEYLRGSLVPLLLICAAVLVLTVLGAALAPRLAALRLPSRLPGVVAALVVTVTLILAARPLFQTVRRVPDNDYDRRTADFIEAIQRGNGLPPDPHRLYYEHSLTWVTWYVGLPVVLLATLAAAILARRLTNLTTTPHPGLLPAAPGSDRPARPSGAGRTIGAAKTDGPTRATVPLTKADNATAQAGETDQSSGAEPGTSGAAGPGKRAGSAGGADGPGQAAPIAGGAEADQAGGAIRADRAVREAGRGGGFGWAVALAIIGWTTFSTLLLPSITPDHPFASRRLVPVVVPGMVLLGVWGLRWVLAKARERGYGLRARRGLAVAGVVLVLVPPAFVSGGTAFTPVERGEAAAVSGLCAAIPPDASVLLVERVTGDRFAQVVRGLCGVPAARVRILSTIHKEVAQPADVKRLMTRIRQAGRRPVLLAAAQSQLTPYAPAPRHTFHLRSRQDERSLTSPPDATWSLSIDVWMAIPG</sequence>
<feature type="transmembrane region" description="Helical" evidence="2">
    <location>
        <begin position="630"/>
        <end position="649"/>
    </location>
</feature>
<feature type="region of interest" description="Disordered" evidence="1">
    <location>
        <begin position="448"/>
        <end position="539"/>
    </location>
</feature>
<name>A0A366LU49_9ACTN</name>
<feature type="transmembrane region" description="Helical" evidence="2">
    <location>
        <begin position="322"/>
        <end position="343"/>
    </location>
</feature>
<feature type="transmembrane region" description="Helical" evidence="2">
    <location>
        <begin position="355"/>
        <end position="376"/>
    </location>
</feature>
<protein>
    <recommendedName>
        <fullName evidence="5">Glycosyltransferase RgtA/B/C/D-like domain-containing protein</fullName>
    </recommendedName>
</protein>
<keyword evidence="4" id="KW-1185">Reference proteome</keyword>
<proteinExistence type="predicted"/>
<feature type="transmembrane region" description="Helical" evidence="2">
    <location>
        <begin position="564"/>
        <end position="586"/>
    </location>
</feature>
<evidence type="ECO:0008006" key="5">
    <source>
        <dbReference type="Google" id="ProtNLM"/>
    </source>
</evidence>
<feature type="transmembrane region" description="Helical" evidence="2">
    <location>
        <begin position="62"/>
        <end position="81"/>
    </location>
</feature>
<feature type="transmembrane region" description="Helical" evidence="2">
    <location>
        <begin position="189"/>
        <end position="205"/>
    </location>
</feature>
<keyword evidence="2" id="KW-0472">Membrane</keyword>
<keyword evidence="2" id="KW-1133">Transmembrane helix</keyword>
<evidence type="ECO:0000256" key="1">
    <source>
        <dbReference type="SAM" id="MobiDB-lite"/>
    </source>
</evidence>
<dbReference type="Proteomes" id="UP000253303">
    <property type="component" value="Unassembled WGS sequence"/>
</dbReference>
<organism evidence="3 4">
    <name type="scientific">Spongiactinospora rosea</name>
    <dbReference type="NCBI Taxonomy" id="2248750"/>
    <lineage>
        <taxon>Bacteria</taxon>
        <taxon>Bacillati</taxon>
        <taxon>Actinomycetota</taxon>
        <taxon>Actinomycetes</taxon>
        <taxon>Streptosporangiales</taxon>
        <taxon>Streptosporangiaceae</taxon>
        <taxon>Spongiactinospora</taxon>
    </lineage>
</organism>
<evidence type="ECO:0000256" key="2">
    <source>
        <dbReference type="SAM" id="Phobius"/>
    </source>
</evidence>
<evidence type="ECO:0000313" key="3">
    <source>
        <dbReference type="EMBL" id="RBQ17100.1"/>
    </source>
</evidence>
<feature type="compositionally biased region" description="Polar residues" evidence="1">
    <location>
        <begin position="493"/>
        <end position="507"/>
    </location>
</feature>
<feature type="transmembrane region" description="Helical" evidence="2">
    <location>
        <begin position="287"/>
        <end position="310"/>
    </location>
</feature>
<dbReference type="AlphaFoldDB" id="A0A366LU49"/>
<reference evidence="3 4" key="1">
    <citation type="submission" date="2018-06" db="EMBL/GenBank/DDBJ databases">
        <title>Sphaerisporangium craniellae sp. nov., isolated from a marine sponge in the South China Sea.</title>
        <authorList>
            <person name="Li L."/>
        </authorList>
    </citation>
    <scope>NUCLEOTIDE SEQUENCE [LARGE SCALE GENOMIC DNA]</scope>
    <source>
        <strain evidence="3 4">LHW63015</strain>
    </source>
</reference>
<feature type="transmembrane region" description="Helical" evidence="2">
    <location>
        <begin position="598"/>
        <end position="618"/>
    </location>
</feature>
<dbReference type="EMBL" id="QMEY01000013">
    <property type="protein sequence ID" value="RBQ17100.1"/>
    <property type="molecule type" value="Genomic_DNA"/>
</dbReference>
<evidence type="ECO:0000313" key="4">
    <source>
        <dbReference type="Proteomes" id="UP000253303"/>
    </source>
</evidence>
<comment type="caution">
    <text evidence="3">The sequence shown here is derived from an EMBL/GenBank/DDBJ whole genome shotgun (WGS) entry which is preliminary data.</text>
</comment>
<keyword evidence="2" id="KW-0812">Transmembrane</keyword>
<feature type="transmembrane region" description="Helical" evidence="2">
    <location>
        <begin position="211"/>
        <end position="229"/>
    </location>
</feature>